<dbReference type="InterPro" id="IPR020891">
    <property type="entry name" value="UPF0758_CS"/>
</dbReference>
<gene>
    <name evidence="8" type="ORF">HHA01_24350</name>
</gene>
<dbReference type="InterPro" id="IPR037518">
    <property type="entry name" value="MPN"/>
</dbReference>
<dbReference type="InterPro" id="IPR010994">
    <property type="entry name" value="RuvA_2-like"/>
</dbReference>
<dbReference type="CDD" id="cd08071">
    <property type="entry name" value="MPN_DUF2466"/>
    <property type="match status" value="1"/>
</dbReference>
<dbReference type="Proteomes" id="UP000319812">
    <property type="component" value="Unassembled WGS sequence"/>
</dbReference>
<evidence type="ECO:0000313" key="9">
    <source>
        <dbReference type="Proteomes" id="UP000319812"/>
    </source>
</evidence>
<dbReference type="InterPro" id="IPR025657">
    <property type="entry name" value="RadC_JAB"/>
</dbReference>
<dbReference type="PANTHER" id="PTHR30471:SF3">
    <property type="entry name" value="UPF0758 PROTEIN YEES-RELATED"/>
    <property type="match status" value="1"/>
</dbReference>
<dbReference type="RefSeq" id="WP_141321152.1">
    <property type="nucleotide sequence ID" value="NZ_BJOC01000036.1"/>
</dbReference>
<organism evidence="8 9">
    <name type="scientific">Halomonas halmophila</name>
    <dbReference type="NCBI Taxonomy" id="252"/>
    <lineage>
        <taxon>Bacteria</taxon>
        <taxon>Pseudomonadati</taxon>
        <taxon>Pseudomonadota</taxon>
        <taxon>Gammaproteobacteria</taxon>
        <taxon>Oceanospirillales</taxon>
        <taxon>Halomonadaceae</taxon>
        <taxon>Halomonas</taxon>
    </lineage>
</organism>
<evidence type="ECO:0000256" key="5">
    <source>
        <dbReference type="ARBA" id="ARBA00023049"/>
    </source>
</evidence>
<dbReference type="OrthoDB" id="9804482at2"/>
<keyword evidence="2" id="KW-0479">Metal-binding</keyword>
<feature type="domain" description="MPN" evidence="7">
    <location>
        <begin position="102"/>
        <end position="224"/>
    </location>
</feature>
<evidence type="ECO:0000256" key="4">
    <source>
        <dbReference type="ARBA" id="ARBA00022833"/>
    </source>
</evidence>
<evidence type="ECO:0000313" key="8">
    <source>
        <dbReference type="EMBL" id="GED23458.1"/>
    </source>
</evidence>
<proteinExistence type="inferred from homology"/>
<dbReference type="Pfam" id="PF20582">
    <property type="entry name" value="UPF0758_N"/>
    <property type="match status" value="1"/>
</dbReference>
<keyword evidence="1" id="KW-0645">Protease</keyword>
<dbReference type="Gene3D" id="3.40.140.10">
    <property type="entry name" value="Cytidine Deaminase, domain 2"/>
    <property type="match status" value="1"/>
</dbReference>
<dbReference type="SUPFAM" id="SSF47781">
    <property type="entry name" value="RuvA domain 2-like"/>
    <property type="match status" value="1"/>
</dbReference>
<dbReference type="EMBL" id="BJOC01000036">
    <property type="protein sequence ID" value="GED23458.1"/>
    <property type="molecule type" value="Genomic_DNA"/>
</dbReference>
<comment type="caution">
    <text evidence="8">The sequence shown here is derived from an EMBL/GenBank/DDBJ whole genome shotgun (WGS) entry which is preliminary data.</text>
</comment>
<dbReference type="GO" id="GO:0008237">
    <property type="term" value="F:metallopeptidase activity"/>
    <property type="evidence" value="ECO:0007669"/>
    <property type="project" value="UniProtKB-KW"/>
</dbReference>
<keyword evidence="4" id="KW-0862">Zinc</keyword>
<dbReference type="InterPro" id="IPR001405">
    <property type="entry name" value="UPF0758"/>
</dbReference>
<dbReference type="SUPFAM" id="SSF102712">
    <property type="entry name" value="JAB1/MPN domain"/>
    <property type="match status" value="1"/>
</dbReference>
<evidence type="ECO:0000256" key="6">
    <source>
        <dbReference type="RuleBase" id="RU003797"/>
    </source>
</evidence>
<evidence type="ECO:0000256" key="2">
    <source>
        <dbReference type="ARBA" id="ARBA00022723"/>
    </source>
</evidence>
<dbReference type="PROSITE" id="PS50249">
    <property type="entry name" value="MPN"/>
    <property type="match status" value="1"/>
</dbReference>
<dbReference type="NCBIfam" id="NF000642">
    <property type="entry name" value="PRK00024.1"/>
    <property type="match status" value="1"/>
</dbReference>
<dbReference type="PANTHER" id="PTHR30471">
    <property type="entry name" value="DNA REPAIR PROTEIN RADC"/>
    <property type="match status" value="1"/>
</dbReference>
<protein>
    <submittedName>
        <fullName evidence="8">UPF0758 protein</fullName>
    </submittedName>
</protein>
<keyword evidence="9" id="KW-1185">Reference proteome</keyword>
<reference evidence="8 9" key="1">
    <citation type="submission" date="2019-06" db="EMBL/GenBank/DDBJ databases">
        <title>Whole genome shotgun sequence of Halomonas halmophila NBRC 15537.</title>
        <authorList>
            <person name="Hosoyama A."/>
            <person name="Uohara A."/>
            <person name="Ohji S."/>
            <person name="Ichikawa N."/>
        </authorList>
    </citation>
    <scope>NUCLEOTIDE SEQUENCE [LARGE SCALE GENOMIC DNA]</scope>
    <source>
        <strain evidence="8 9">NBRC 15537</strain>
    </source>
</reference>
<keyword evidence="3" id="KW-0378">Hydrolase</keyword>
<sequence>MSIRDWPEGERPREKLLALGTEALSDAELLAIFLRVGVSGRSAVDLSRDVLSSFGGLRPLLEADETAFCTERGLGQAKYVQLQAVLELARRHLASRLDREGALTSPGLVRDYLMSRLRHLGHEEFAALFLDSQHRVIRYESLFRGTLDSASVYPREVARRALEVGAGAVIFAHNHPSGVAEPSQSDERITERLRQALALFEVRVLDHFVVGDGEVVSFAERGLL</sequence>
<evidence type="ECO:0000256" key="1">
    <source>
        <dbReference type="ARBA" id="ARBA00022670"/>
    </source>
</evidence>
<dbReference type="GO" id="GO:0046872">
    <property type="term" value="F:metal ion binding"/>
    <property type="evidence" value="ECO:0007669"/>
    <property type="project" value="UniProtKB-KW"/>
</dbReference>
<comment type="similarity">
    <text evidence="6">Belongs to the UPF0758 family.</text>
</comment>
<evidence type="ECO:0000256" key="3">
    <source>
        <dbReference type="ARBA" id="ARBA00022801"/>
    </source>
</evidence>
<evidence type="ECO:0000259" key="7">
    <source>
        <dbReference type="PROSITE" id="PS50249"/>
    </source>
</evidence>
<name>A0A4Y4F8K5_9GAMM</name>
<dbReference type="AlphaFoldDB" id="A0A4Y4F8K5"/>
<accession>A0A4Y4F8K5</accession>
<dbReference type="InterPro" id="IPR046778">
    <property type="entry name" value="UPF0758_N"/>
</dbReference>
<dbReference type="NCBIfam" id="TIGR00608">
    <property type="entry name" value="radc"/>
    <property type="match status" value="1"/>
</dbReference>
<dbReference type="PROSITE" id="PS01302">
    <property type="entry name" value="UPF0758"/>
    <property type="match status" value="1"/>
</dbReference>
<keyword evidence="5" id="KW-0482">Metalloprotease</keyword>
<dbReference type="Pfam" id="PF04002">
    <property type="entry name" value="RadC"/>
    <property type="match status" value="1"/>
</dbReference>
<dbReference type="GO" id="GO:0006508">
    <property type="term" value="P:proteolysis"/>
    <property type="evidence" value="ECO:0007669"/>
    <property type="project" value="UniProtKB-KW"/>
</dbReference>